<evidence type="ECO:0000313" key="5">
    <source>
        <dbReference type="EMBL" id="MDQ2068878.1"/>
    </source>
</evidence>
<gene>
    <name evidence="5" type="ORF">RBH19_03190</name>
</gene>
<keyword evidence="1" id="KW-0175">Coiled coil</keyword>
<accession>A0ABU0W536</accession>
<feature type="compositionally biased region" description="Low complexity" evidence="2">
    <location>
        <begin position="22"/>
        <end position="39"/>
    </location>
</feature>
<feature type="region of interest" description="Disordered" evidence="2">
    <location>
        <begin position="22"/>
        <end position="41"/>
    </location>
</feature>
<dbReference type="EMBL" id="JAVDDT010000002">
    <property type="protein sequence ID" value="MDQ2068878.1"/>
    <property type="molecule type" value="Genomic_DNA"/>
</dbReference>
<keyword evidence="3" id="KW-0732">Signal</keyword>
<feature type="chain" id="PRO_5045803030" evidence="3">
    <location>
        <begin position="24"/>
        <end position="128"/>
    </location>
</feature>
<organism evidence="5 6">
    <name type="scientific">Natronospira bacteriovora</name>
    <dbReference type="NCBI Taxonomy" id="3069753"/>
    <lineage>
        <taxon>Bacteria</taxon>
        <taxon>Pseudomonadati</taxon>
        <taxon>Pseudomonadota</taxon>
        <taxon>Gammaproteobacteria</taxon>
        <taxon>Natronospirales</taxon>
        <taxon>Natronospiraceae</taxon>
        <taxon>Natronospira</taxon>
    </lineage>
</organism>
<comment type="caution">
    <text evidence="5">The sequence shown here is derived from an EMBL/GenBank/DDBJ whole genome shotgun (WGS) entry which is preliminary data.</text>
</comment>
<sequence length="128" mass="14115">MKIRNVLISFMTAAFLAAPMAMAQGQQQAQPMPQQQEAPDVSDEQINAFVDAYVAVSEVREEYTARLQEADSQEEAQELQQEANDAMTAAIEDSGLSIEEYQQVAMAVNADAEVREQVTTMLEERGAL</sequence>
<feature type="domain" description="DUF4168" evidence="4">
    <location>
        <begin position="42"/>
        <end position="118"/>
    </location>
</feature>
<dbReference type="RefSeq" id="WP_306727376.1">
    <property type="nucleotide sequence ID" value="NZ_JAVDDT010000002.1"/>
</dbReference>
<evidence type="ECO:0000313" key="6">
    <source>
        <dbReference type="Proteomes" id="UP001239019"/>
    </source>
</evidence>
<dbReference type="InterPro" id="IPR025433">
    <property type="entry name" value="DUF4168"/>
</dbReference>
<name>A0ABU0W536_9GAMM</name>
<feature type="coiled-coil region" evidence="1">
    <location>
        <begin position="60"/>
        <end position="89"/>
    </location>
</feature>
<proteinExistence type="predicted"/>
<evidence type="ECO:0000256" key="3">
    <source>
        <dbReference type="SAM" id="SignalP"/>
    </source>
</evidence>
<feature type="signal peptide" evidence="3">
    <location>
        <begin position="1"/>
        <end position="23"/>
    </location>
</feature>
<dbReference type="Proteomes" id="UP001239019">
    <property type="component" value="Unassembled WGS sequence"/>
</dbReference>
<evidence type="ECO:0000256" key="1">
    <source>
        <dbReference type="SAM" id="Coils"/>
    </source>
</evidence>
<keyword evidence="6" id="KW-1185">Reference proteome</keyword>
<evidence type="ECO:0000259" key="4">
    <source>
        <dbReference type="Pfam" id="PF13767"/>
    </source>
</evidence>
<reference evidence="5 6" key="1">
    <citation type="submission" date="2023-08" db="EMBL/GenBank/DDBJ databases">
        <title>Whole-genome sequencing of halo(alkali)philic microorganisms from hypersaline lakes.</title>
        <authorList>
            <person name="Sorokin D.Y."/>
            <person name="Abbas B."/>
            <person name="Merkel A.Y."/>
        </authorList>
    </citation>
    <scope>NUCLEOTIDE SEQUENCE [LARGE SCALE GENOMIC DNA]</scope>
    <source>
        <strain evidence="5 6">AB-CW4</strain>
    </source>
</reference>
<protein>
    <submittedName>
        <fullName evidence="5">DUF4168 domain-containing protein</fullName>
    </submittedName>
</protein>
<dbReference type="Pfam" id="PF13767">
    <property type="entry name" value="DUF4168"/>
    <property type="match status" value="1"/>
</dbReference>
<evidence type="ECO:0000256" key="2">
    <source>
        <dbReference type="SAM" id="MobiDB-lite"/>
    </source>
</evidence>